<evidence type="ECO:0000256" key="2">
    <source>
        <dbReference type="ARBA" id="ARBA00022598"/>
    </source>
</evidence>
<feature type="compositionally biased region" description="Low complexity" evidence="4">
    <location>
        <begin position="35"/>
        <end position="53"/>
    </location>
</feature>
<dbReference type="OrthoDB" id="2013972at2759"/>
<dbReference type="PANTHER" id="PTHR23132:SF23">
    <property type="entry name" value="D-ALANINE--D-ALANINE LIGASE B"/>
    <property type="match status" value="1"/>
</dbReference>
<evidence type="ECO:0000313" key="7">
    <source>
        <dbReference type="Proteomes" id="UP000193411"/>
    </source>
</evidence>
<dbReference type="SUPFAM" id="SSF53335">
    <property type="entry name" value="S-adenosyl-L-methionine-dependent methyltransferases"/>
    <property type="match status" value="1"/>
</dbReference>
<name>A0A1Y2H8E8_9FUNG</name>
<evidence type="ECO:0000256" key="1">
    <source>
        <dbReference type="ARBA" id="ARBA00010871"/>
    </source>
</evidence>
<dbReference type="PANTHER" id="PTHR23132">
    <property type="entry name" value="D-ALANINE--D-ALANINE LIGASE"/>
    <property type="match status" value="1"/>
</dbReference>
<feature type="compositionally biased region" description="Low complexity" evidence="4">
    <location>
        <begin position="405"/>
        <end position="426"/>
    </location>
</feature>
<feature type="region of interest" description="Disordered" evidence="4">
    <location>
        <begin position="86"/>
        <end position="118"/>
    </location>
</feature>
<keyword evidence="3" id="KW-0547">Nucleotide-binding</keyword>
<dbReference type="Pfam" id="PF13649">
    <property type="entry name" value="Methyltransf_25"/>
    <property type="match status" value="1"/>
</dbReference>
<dbReference type="AlphaFoldDB" id="A0A1Y2H8E8"/>
<reference evidence="6 7" key="1">
    <citation type="submission" date="2016-07" db="EMBL/GenBank/DDBJ databases">
        <title>Pervasive Adenine N6-methylation of Active Genes in Fungi.</title>
        <authorList>
            <consortium name="DOE Joint Genome Institute"/>
            <person name="Mondo S.J."/>
            <person name="Dannebaum R.O."/>
            <person name="Kuo R.C."/>
            <person name="Labutti K."/>
            <person name="Haridas S."/>
            <person name="Kuo A."/>
            <person name="Salamov A."/>
            <person name="Ahrendt S.R."/>
            <person name="Lipzen A."/>
            <person name="Sullivan W."/>
            <person name="Andreopoulos W.B."/>
            <person name="Clum A."/>
            <person name="Lindquist E."/>
            <person name="Daum C."/>
            <person name="Ramamoorthy G.K."/>
            <person name="Gryganskyi A."/>
            <person name="Culley D."/>
            <person name="Magnuson J.K."/>
            <person name="James T.Y."/>
            <person name="O'Malley M.A."/>
            <person name="Stajich J.E."/>
            <person name="Spatafora J.W."/>
            <person name="Visel A."/>
            <person name="Grigoriev I.V."/>
        </authorList>
    </citation>
    <scope>NUCLEOTIDE SEQUENCE [LARGE SCALE GENOMIC DNA]</scope>
    <source>
        <strain evidence="6 7">PL171</strain>
    </source>
</reference>
<comment type="caution">
    <text evidence="6">The sequence shown here is derived from an EMBL/GenBank/DDBJ whole genome shotgun (WGS) entry which is preliminary data.</text>
</comment>
<dbReference type="GO" id="GO:0008716">
    <property type="term" value="F:D-alanine-D-alanine ligase activity"/>
    <property type="evidence" value="ECO:0007669"/>
    <property type="project" value="InterPro"/>
</dbReference>
<sequence length="1088" mass="116838">MLNPQSLRTSSTPAAAASATKSDSSAPAGKKTSRGSRSTAAAANNNSNLSGNSPINAQSAAPKHLRASAATNTVMTYAQAIMAGANAATSSSSSPATTAATGTTSRSSPTPDAQPASGQRICKGRVANLESNVPPAWWTHIFDQVYLKTDGDVVEDPEVTRSEVDLLESYPYLANVFRRGMMSSAGTNTRAPRILDLCCGQGRHALELARRYPRLEIYGHDQSEFLINLARDRAASAGVSDRCRFTVGDCRTIPFPADSFDLVMIMGNSFGYFTSTASDLQVLRECHRVARLGAYVVLDLTDGHYMKHNFSPRTWEWIDDDTFVCRERQLSKDGKSLVSREVVTEVSKGVIRDQFYAERLYELDELEMLMEMALFTPAREKHGRSNPPVGHSRSPTVPPGIPAASPSMSRSSSGLMHDSSAAPRGGSSSGVGGTGQGGMAGSINAAGGEVLTAAKDLSKRQEDLGMMEQRMLVIACKDKGRASDPAALVGFDAFSSEMAAAFAAINNEAAAAAGHQQQRQQQHQQQGHLQPHQTHHAVPHVQDHDDEILSETLGGTSGSSQFASDADDEFDSATSTHGGLSIDTARISAGTAFRAKMFSPVIDSGVSSGGSSSPSVVAEDTAVLTSCNGAAPESHVGTLLAHGKVTLHSTSSPVPPPNVRNLIVIMGDPRIPCLGKLNDTWNPEDLETRRKLVDVLEGAGVKWKKQDGTLKVVDKHTDMIESLVDVARNLAERKQQLAADTTNNKDKENKDSSPLTAMAMASASLGTGPGVDTLVFNLCDEGYWNDALQELHVPALLEMLQLPYTGATPQSLGLCYDKALVNAQARAMGIPTPREAYYLGSLSIQTPPHQLTPRGMDAMVREVDGLAYPAFVKPMRGDNSLGITPRSLVHSPEELHTYVCELHDAGLTDVVIQEYLGGQEFSVGVIGNPSTGFHFLPILQVDYSAIIERNLTPILGFESKWDPTSPYWNEIQYIRAELPARVEAALHARCAALFERFGCRDYARFDFRAALPVPGPMTETDDEFAARIKLLEVNPNPGWCWDGKLAHMSRLTGLSYQDMIMLILQAAVLRLQGSDGAGTRVGASAARD</sequence>
<dbReference type="Pfam" id="PF07478">
    <property type="entry name" value="Dala_Dala_lig_C"/>
    <property type="match status" value="1"/>
</dbReference>
<feature type="domain" description="ATP-grasp" evidence="5">
    <location>
        <begin position="836"/>
        <end position="1065"/>
    </location>
</feature>
<evidence type="ECO:0000259" key="5">
    <source>
        <dbReference type="PROSITE" id="PS50975"/>
    </source>
</evidence>
<feature type="region of interest" description="Disordered" evidence="4">
    <location>
        <begin position="380"/>
        <end position="440"/>
    </location>
</feature>
<dbReference type="Gene3D" id="3.30.1490.20">
    <property type="entry name" value="ATP-grasp fold, A domain"/>
    <property type="match status" value="1"/>
</dbReference>
<evidence type="ECO:0000256" key="3">
    <source>
        <dbReference type="PROSITE-ProRule" id="PRU00409"/>
    </source>
</evidence>
<dbReference type="InterPro" id="IPR011761">
    <property type="entry name" value="ATP-grasp"/>
</dbReference>
<dbReference type="GO" id="GO:0046872">
    <property type="term" value="F:metal ion binding"/>
    <property type="evidence" value="ECO:0007669"/>
    <property type="project" value="InterPro"/>
</dbReference>
<organism evidence="6 7">
    <name type="scientific">Catenaria anguillulae PL171</name>
    <dbReference type="NCBI Taxonomy" id="765915"/>
    <lineage>
        <taxon>Eukaryota</taxon>
        <taxon>Fungi</taxon>
        <taxon>Fungi incertae sedis</taxon>
        <taxon>Blastocladiomycota</taxon>
        <taxon>Blastocladiomycetes</taxon>
        <taxon>Blastocladiales</taxon>
        <taxon>Catenariaceae</taxon>
        <taxon>Catenaria</taxon>
    </lineage>
</organism>
<feature type="compositionally biased region" description="Low complexity" evidence="4">
    <location>
        <begin position="9"/>
        <end position="28"/>
    </location>
</feature>
<dbReference type="InterPro" id="IPR041698">
    <property type="entry name" value="Methyltransf_25"/>
</dbReference>
<dbReference type="Proteomes" id="UP000193411">
    <property type="component" value="Unassembled WGS sequence"/>
</dbReference>
<dbReference type="InterPro" id="IPR013815">
    <property type="entry name" value="ATP_grasp_subdomain_1"/>
</dbReference>
<comment type="similarity">
    <text evidence="1">Belongs to the D-alanine--D-alanine ligase family.</text>
</comment>
<proteinExistence type="inferred from homology"/>
<dbReference type="STRING" id="765915.A0A1Y2H8E8"/>
<feature type="compositionally biased region" description="Low complexity" evidence="4">
    <location>
        <begin position="550"/>
        <end position="564"/>
    </location>
</feature>
<feature type="compositionally biased region" description="Low complexity" evidence="4">
    <location>
        <begin position="511"/>
        <end position="532"/>
    </location>
</feature>
<evidence type="ECO:0000313" key="6">
    <source>
        <dbReference type="EMBL" id="ORZ30221.1"/>
    </source>
</evidence>
<dbReference type="SUPFAM" id="SSF56059">
    <property type="entry name" value="Glutathione synthetase ATP-binding domain-like"/>
    <property type="match status" value="1"/>
</dbReference>
<dbReference type="Gene3D" id="3.30.470.20">
    <property type="entry name" value="ATP-grasp fold, B domain"/>
    <property type="match status" value="1"/>
</dbReference>
<dbReference type="CDD" id="cd02440">
    <property type="entry name" value="AdoMet_MTases"/>
    <property type="match status" value="1"/>
</dbReference>
<keyword evidence="7" id="KW-1185">Reference proteome</keyword>
<evidence type="ECO:0000256" key="4">
    <source>
        <dbReference type="SAM" id="MobiDB-lite"/>
    </source>
</evidence>
<feature type="compositionally biased region" description="Low complexity" evidence="4">
    <location>
        <begin position="86"/>
        <end position="111"/>
    </location>
</feature>
<feature type="region of interest" description="Disordered" evidence="4">
    <location>
        <begin position="511"/>
        <end position="579"/>
    </location>
</feature>
<keyword evidence="2" id="KW-0436">Ligase</keyword>
<dbReference type="GO" id="GO:0005524">
    <property type="term" value="F:ATP binding"/>
    <property type="evidence" value="ECO:0007669"/>
    <property type="project" value="UniProtKB-UniRule"/>
</dbReference>
<dbReference type="InterPro" id="IPR029063">
    <property type="entry name" value="SAM-dependent_MTases_sf"/>
</dbReference>
<dbReference type="PROSITE" id="PS50975">
    <property type="entry name" value="ATP_GRASP"/>
    <property type="match status" value="1"/>
</dbReference>
<dbReference type="InterPro" id="IPR011095">
    <property type="entry name" value="Dala_Dala_lig_C"/>
</dbReference>
<feature type="region of interest" description="Disordered" evidence="4">
    <location>
        <begin position="1"/>
        <end position="64"/>
    </location>
</feature>
<dbReference type="FunFam" id="3.30.470.20:FF:000105">
    <property type="entry name" value="Predicted protein"/>
    <property type="match status" value="1"/>
</dbReference>
<gene>
    <name evidence="6" type="ORF">BCR44DRAFT_43309</name>
</gene>
<accession>A0A1Y2H8E8</accession>
<dbReference type="EMBL" id="MCFL01000097">
    <property type="protein sequence ID" value="ORZ30221.1"/>
    <property type="molecule type" value="Genomic_DNA"/>
</dbReference>
<keyword evidence="3" id="KW-0067">ATP-binding</keyword>
<feature type="compositionally biased region" description="Gly residues" evidence="4">
    <location>
        <begin position="427"/>
        <end position="440"/>
    </location>
</feature>
<protein>
    <recommendedName>
        <fullName evidence="5">ATP-grasp domain-containing protein</fullName>
    </recommendedName>
</protein>
<dbReference type="Gene3D" id="3.40.50.150">
    <property type="entry name" value="Vaccinia Virus protein VP39"/>
    <property type="match status" value="1"/>
</dbReference>